<evidence type="ECO:0000256" key="3">
    <source>
        <dbReference type="ARBA" id="ARBA00022741"/>
    </source>
</evidence>
<dbReference type="GO" id="GO:0046677">
    <property type="term" value="P:response to antibiotic"/>
    <property type="evidence" value="ECO:0007669"/>
    <property type="project" value="UniProtKB-KW"/>
</dbReference>
<dbReference type="GO" id="GO:0005886">
    <property type="term" value="C:plasma membrane"/>
    <property type="evidence" value="ECO:0007669"/>
    <property type="project" value="UniProtKB-SubCell"/>
</dbReference>
<dbReference type="Gene3D" id="3.40.50.300">
    <property type="entry name" value="P-loop containing nucleotide triphosphate hydrolases"/>
    <property type="match status" value="1"/>
</dbReference>
<dbReference type="EMBL" id="JACIFH010000001">
    <property type="protein sequence ID" value="MBB4139497.1"/>
    <property type="molecule type" value="Genomic_DNA"/>
</dbReference>
<evidence type="ECO:0000313" key="7">
    <source>
        <dbReference type="EMBL" id="MBB4139497.1"/>
    </source>
</evidence>
<sequence>MSDTPAIPAYMPAPSPAPAVPAAASHAPALQLTGLVKRFGDKLAVAGIDLEVPAGSFFGLVGPNGAGKTTTLSMATGLLRPDAGTASVYGIDVWRQPVDAKRIIGNLADGVRLFDRLTGEQLITYTAMMFGLPRPDIAQRVADLLELMDLREAAGTIVADYSAGMTKKIALACALVHAPRLLVLDEPFESVDPVSAANIEDVLRSYTGSGGTVIVSSHSMDLVQRMCDHVAVIAAGRVLAAGTVDDVRAGESLQERFISLVGGRHTSEGPQWLRQS</sequence>
<dbReference type="InterPro" id="IPR003593">
    <property type="entry name" value="AAA+_ATPase"/>
</dbReference>
<dbReference type="CDD" id="cd03230">
    <property type="entry name" value="ABC_DR_subfamily_A"/>
    <property type="match status" value="1"/>
</dbReference>
<dbReference type="PANTHER" id="PTHR42711:SF19">
    <property type="entry name" value="DOXORUBICIN RESISTANCE ATP-BINDING PROTEIN DRRA"/>
    <property type="match status" value="1"/>
</dbReference>
<comment type="caution">
    <text evidence="7">The sequence shown here is derived from an EMBL/GenBank/DDBJ whole genome shotgun (WGS) entry which is preliminary data.</text>
</comment>
<evidence type="ECO:0000256" key="5">
    <source>
        <dbReference type="ARBA" id="ARBA00023251"/>
    </source>
</evidence>
<dbReference type="PROSITE" id="PS50893">
    <property type="entry name" value="ABC_TRANSPORTER_2"/>
    <property type="match status" value="1"/>
</dbReference>
<keyword evidence="4 7" id="KW-0067">ATP-binding</keyword>
<keyword evidence="2" id="KW-0813">Transport</keyword>
<organism evidence="7 8">
    <name type="scientific">Microbacterium invictum</name>
    <dbReference type="NCBI Taxonomy" id="515415"/>
    <lineage>
        <taxon>Bacteria</taxon>
        <taxon>Bacillati</taxon>
        <taxon>Actinomycetota</taxon>
        <taxon>Actinomycetes</taxon>
        <taxon>Micrococcales</taxon>
        <taxon>Microbacteriaceae</taxon>
        <taxon>Microbacterium</taxon>
    </lineage>
</organism>
<dbReference type="PANTHER" id="PTHR42711">
    <property type="entry name" value="ABC TRANSPORTER ATP-BINDING PROTEIN"/>
    <property type="match status" value="1"/>
</dbReference>
<proteinExistence type="predicted"/>
<evidence type="ECO:0000256" key="1">
    <source>
        <dbReference type="ARBA" id="ARBA00004202"/>
    </source>
</evidence>
<dbReference type="InterPro" id="IPR027417">
    <property type="entry name" value="P-loop_NTPase"/>
</dbReference>
<evidence type="ECO:0000313" key="8">
    <source>
        <dbReference type="Proteomes" id="UP000549113"/>
    </source>
</evidence>
<dbReference type="GO" id="GO:0016887">
    <property type="term" value="F:ATP hydrolysis activity"/>
    <property type="evidence" value="ECO:0007669"/>
    <property type="project" value="InterPro"/>
</dbReference>
<dbReference type="Proteomes" id="UP000549113">
    <property type="component" value="Unassembled WGS sequence"/>
</dbReference>
<evidence type="ECO:0000256" key="2">
    <source>
        <dbReference type="ARBA" id="ARBA00022448"/>
    </source>
</evidence>
<evidence type="ECO:0000256" key="4">
    <source>
        <dbReference type="ARBA" id="ARBA00022840"/>
    </source>
</evidence>
<protein>
    <submittedName>
        <fullName evidence="7">ABC-2 type transport system ATP-binding protein</fullName>
    </submittedName>
</protein>
<feature type="domain" description="ABC transporter" evidence="6">
    <location>
        <begin position="30"/>
        <end position="260"/>
    </location>
</feature>
<dbReference type="GO" id="GO:0005524">
    <property type="term" value="F:ATP binding"/>
    <property type="evidence" value="ECO:0007669"/>
    <property type="project" value="UniProtKB-KW"/>
</dbReference>
<dbReference type="Pfam" id="PF00005">
    <property type="entry name" value="ABC_tran"/>
    <property type="match status" value="1"/>
</dbReference>
<gene>
    <name evidence="7" type="ORF">BKA10_001291</name>
</gene>
<dbReference type="SMART" id="SM00382">
    <property type="entry name" value="AAA"/>
    <property type="match status" value="1"/>
</dbReference>
<dbReference type="InterPro" id="IPR050763">
    <property type="entry name" value="ABC_transporter_ATP-binding"/>
</dbReference>
<comment type="subcellular location">
    <subcellularLocation>
        <location evidence="1">Cell membrane</location>
        <topology evidence="1">Peripheral membrane protein</topology>
    </subcellularLocation>
</comment>
<name>A0AA40SNS0_9MICO</name>
<keyword evidence="8" id="KW-1185">Reference proteome</keyword>
<dbReference type="AlphaFoldDB" id="A0AA40SNS0"/>
<reference evidence="7 8" key="1">
    <citation type="submission" date="2020-08" db="EMBL/GenBank/DDBJ databases">
        <title>Sequencing the genomes of 1000 actinobacteria strains.</title>
        <authorList>
            <person name="Klenk H.-P."/>
        </authorList>
    </citation>
    <scope>NUCLEOTIDE SEQUENCE [LARGE SCALE GENOMIC DNA]</scope>
    <source>
        <strain evidence="7 8">DSM 19600</strain>
    </source>
</reference>
<keyword evidence="3" id="KW-0547">Nucleotide-binding</keyword>
<dbReference type="InterPro" id="IPR003439">
    <property type="entry name" value="ABC_transporter-like_ATP-bd"/>
</dbReference>
<dbReference type="SUPFAM" id="SSF52540">
    <property type="entry name" value="P-loop containing nucleoside triphosphate hydrolases"/>
    <property type="match status" value="1"/>
</dbReference>
<keyword evidence="5" id="KW-0046">Antibiotic resistance</keyword>
<accession>A0AA40SNS0</accession>
<evidence type="ECO:0000259" key="6">
    <source>
        <dbReference type="PROSITE" id="PS50893"/>
    </source>
</evidence>